<dbReference type="PANTHER" id="PTHR11469">
    <property type="entry name" value="GLUCOSE-6-PHOSPHATE ISOMERASE"/>
    <property type="match status" value="1"/>
</dbReference>
<keyword evidence="10" id="KW-1185">Reference proteome</keyword>
<dbReference type="UniPathway" id="UPA00138"/>
<dbReference type="GO" id="GO:0048029">
    <property type="term" value="F:monosaccharide binding"/>
    <property type="evidence" value="ECO:0007669"/>
    <property type="project" value="TreeGrafter"/>
</dbReference>
<dbReference type="OrthoDB" id="140919at2"/>
<gene>
    <name evidence="7 9" type="primary">pgi</name>
    <name evidence="9" type="ORF">HH1059_23080</name>
</gene>
<dbReference type="CDD" id="cd05016">
    <property type="entry name" value="SIS_PGI_2"/>
    <property type="match status" value="1"/>
</dbReference>
<evidence type="ECO:0000256" key="7">
    <source>
        <dbReference type="HAMAP-Rule" id="MF_00473"/>
    </source>
</evidence>
<dbReference type="GO" id="GO:0004347">
    <property type="term" value="F:glucose-6-phosphate isomerase activity"/>
    <property type="evidence" value="ECO:0007669"/>
    <property type="project" value="UniProtKB-UniRule"/>
</dbReference>
<keyword evidence="3 7" id="KW-0312">Gluconeogenesis</keyword>
<dbReference type="EC" id="5.3.1.9" evidence="7"/>
<dbReference type="PROSITE" id="PS00765">
    <property type="entry name" value="P_GLUCOSE_ISOMERASE_1"/>
    <property type="match status" value="1"/>
</dbReference>
<feature type="active site" description="Proton donor" evidence="7">
    <location>
        <position position="352"/>
    </location>
</feature>
<dbReference type="NCBIfam" id="NF001211">
    <property type="entry name" value="PRK00179.1"/>
    <property type="match status" value="1"/>
</dbReference>
<dbReference type="PRINTS" id="PR00662">
    <property type="entry name" value="G6PISOMERASE"/>
</dbReference>
<dbReference type="InterPro" id="IPR018189">
    <property type="entry name" value="Phosphoglucose_isomerase_CS"/>
</dbReference>
<evidence type="ECO:0000256" key="8">
    <source>
        <dbReference type="RuleBase" id="RU000612"/>
    </source>
</evidence>
<dbReference type="Pfam" id="PF00342">
    <property type="entry name" value="PGI"/>
    <property type="match status" value="1"/>
</dbReference>
<dbReference type="KEGG" id="hhk:HH1059_23080"/>
<evidence type="ECO:0000256" key="4">
    <source>
        <dbReference type="ARBA" id="ARBA00023152"/>
    </source>
</evidence>
<organism evidence="9 10">
    <name type="scientific">Halorhodospira halochloris</name>
    <name type="common">Ectothiorhodospira halochloris</name>
    <dbReference type="NCBI Taxonomy" id="1052"/>
    <lineage>
        <taxon>Bacteria</taxon>
        <taxon>Pseudomonadati</taxon>
        <taxon>Pseudomonadota</taxon>
        <taxon>Gammaproteobacteria</taxon>
        <taxon>Chromatiales</taxon>
        <taxon>Ectothiorhodospiraceae</taxon>
        <taxon>Halorhodospira</taxon>
    </lineage>
</organism>
<comment type="pathway">
    <text evidence="7">Carbohydrate biosynthesis; gluconeogenesis.</text>
</comment>
<dbReference type="PANTHER" id="PTHR11469:SF1">
    <property type="entry name" value="GLUCOSE-6-PHOSPHATE ISOMERASE"/>
    <property type="match status" value="1"/>
</dbReference>
<evidence type="ECO:0000256" key="3">
    <source>
        <dbReference type="ARBA" id="ARBA00022432"/>
    </source>
</evidence>
<comment type="function">
    <text evidence="7">Catalyzes the reversible isomerization of glucose-6-phosphate to fructose-6-phosphate.</text>
</comment>
<dbReference type="EMBL" id="AP017372">
    <property type="protein sequence ID" value="BAU56378.1"/>
    <property type="molecule type" value="Genomic_DNA"/>
</dbReference>
<reference evidence="9" key="1">
    <citation type="submission" date="2016-02" db="EMBL/GenBank/DDBJ databases">
        <title>Halorhodospira halochloris DSM-1059 complete genome, version 2.</title>
        <authorList>
            <person name="Tsukatani Y."/>
        </authorList>
    </citation>
    <scope>NUCLEOTIDE SEQUENCE</scope>
    <source>
        <strain evidence="9">DSM 1059</strain>
    </source>
</reference>
<dbReference type="GO" id="GO:0097367">
    <property type="term" value="F:carbohydrate derivative binding"/>
    <property type="evidence" value="ECO:0007669"/>
    <property type="project" value="InterPro"/>
</dbReference>
<dbReference type="RefSeq" id="WP_096406144.1">
    <property type="nucleotide sequence ID" value="NZ_AP017372.2"/>
</dbReference>
<dbReference type="PROSITE" id="PS51463">
    <property type="entry name" value="P_GLUCOSE_ISOMERASE_3"/>
    <property type="match status" value="1"/>
</dbReference>
<comment type="similarity">
    <text evidence="2 7 8">Belongs to the GPI family.</text>
</comment>
<comment type="pathway">
    <text evidence="1 7 8">Carbohydrate degradation; glycolysis; D-glyceraldehyde 3-phosphate and glycerone phosphate from D-glucose: step 2/4.</text>
</comment>
<evidence type="ECO:0000256" key="2">
    <source>
        <dbReference type="ARBA" id="ARBA00006604"/>
    </source>
</evidence>
<evidence type="ECO:0000313" key="9">
    <source>
        <dbReference type="EMBL" id="BAU56378.1"/>
    </source>
</evidence>
<evidence type="ECO:0000256" key="5">
    <source>
        <dbReference type="ARBA" id="ARBA00023235"/>
    </source>
</evidence>
<dbReference type="HAMAP" id="MF_00473">
    <property type="entry name" value="G6P_isomerase"/>
    <property type="match status" value="1"/>
</dbReference>
<dbReference type="Gene3D" id="3.40.50.10490">
    <property type="entry name" value="Glucose-6-phosphate isomerase like protein, domain 1"/>
    <property type="match status" value="2"/>
</dbReference>
<proteinExistence type="inferred from homology"/>
<comment type="catalytic activity">
    <reaction evidence="6 7 8">
        <text>alpha-D-glucose 6-phosphate = beta-D-fructose 6-phosphate</text>
        <dbReference type="Rhea" id="RHEA:11816"/>
        <dbReference type="ChEBI" id="CHEBI:57634"/>
        <dbReference type="ChEBI" id="CHEBI:58225"/>
        <dbReference type="EC" id="5.3.1.9"/>
    </reaction>
</comment>
<dbReference type="InterPro" id="IPR035476">
    <property type="entry name" value="SIS_PGI_1"/>
</dbReference>
<dbReference type="InterPro" id="IPR001672">
    <property type="entry name" value="G6P_Isomerase"/>
</dbReference>
<name>A0A110B4M4_HALHR</name>
<dbReference type="GO" id="GO:0005829">
    <property type="term" value="C:cytosol"/>
    <property type="evidence" value="ECO:0007669"/>
    <property type="project" value="TreeGrafter"/>
</dbReference>
<keyword evidence="5 7" id="KW-0413">Isomerase</keyword>
<accession>A0A110B4M4</accession>
<dbReference type="PROSITE" id="PS00174">
    <property type="entry name" value="P_GLUCOSE_ISOMERASE_2"/>
    <property type="match status" value="1"/>
</dbReference>
<dbReference type="InterPro" id="IPR046348">
    <property type="entry name" value="SIS_dom_sf"/>
</dbReference>
<sequence length="531" mass="58355">MSNHLGQCSAWRELISRIEEYGEPLVSDLFAADSDRFRRYSCALEDLLVDLSRHALDDQDWQGLFRLAEQRRLNEQVEALFSGNVVNLSEGRPALHTALRQPADATLQVEGEDITAQVHEQLARMGELVTALRAGQVFGFDGRPITDIVSIGIGGSECGVTMAYEALAPYAQGGLRLHTVSGVDGRELLAAWSRIDPATTLFVVASKSFTTQETLTNARSAWQWLEQAAGHAVAEQFVGISVDDQAMADFGIPPQNRFFVWEWVGGRYSLPSAMGLPLAAVIGMENFRELLQGMHDMDTHFRSAPMAENIPVMLGLLGVWQISLRGASGHALLPYHPGLRRFPAYVQQLDMESLGKSVTQTGEQVDCSTGAIFWGEIGSNAQHSFFQWLHQGTGRVITELVSPVDEQDCPIDHQALILSNVLGQAEALALGRTPSAAEAAAEHRHYSGNRPVTLVLFKRLDPRTLGRLVAMHEHRVFVQAAIWGINPFDQWGVELGKQLAKQLVPVLRGESGVDQLNPATAGAIDWIKRWG</sequence>
<dbReference type="UniPathway" id="UPA00109">
    <property type="reaction ID" value="UER00181"/>
</dbReference>
<feature type="active site" evidence="7">
    <location>
        <position position="383"/>
    </location>
</feature>
<dbReference type="GO" id="GO:0006096">
    <property type="term" value="P:glycolytic process"/>
    <property type="evidence" value="ECO:0007669"/>
    <property type="project" value="UniProtKB-UniRule"/>
</dbReference>
<dbReference type="InterPro" id="IPR035482">
    <property type="entry name" value="SIS_PGI_2"/>
</dbReference>
<dbReference type="Gene3D" id="1.10.1390.10">
    <property type="match status" value="1"/>
</dbReference>
<dbReference type="CDD" id="cd05015">
    <property type="entry name" value="SIS_PGI_1"/>
    <property type="match status" value="1"/>
</dbReference>
<evidence type="ECO:0000256" key="6">
    <source>
        <dbReference type="ARBA" id="ARBA00029321"/>
    </source>
</evidence>
<keyword evidence="4 7" id="KW-0324">Glycolysis</keyword>
<protein>
    <recommendedName>
        <fullName evidence="7">Glucose-6-phosphate isomerase</fullName>
        <shortName evidence="7">GPI</shortName>
        <ecNumber evidence="7">5.3.1.9</ecNumber>
    </recommendedName>
    <alternativeName>
        <fullName evidence="7">Phosphoglucose isomerase</fullName>
        <shortName evidence="7">PGI</shortName>
    </alternativeName>
    <alternativeName>
        <fullName evidence="7">Phosphohexose isomerase</fullName>
        <shortName evidence="7">PHI</shortName>
    </alternativeName>
</protein>
<dbReference type="GO" id="GO:0051156">
    <property type="term" value="P:glucose 6-phosphate metabolic process"/>
    <property type="evidence" value="ECO:0007669"/>
    <property type="project" value="TreeGrafter"/>
</dbReference>
<keyword evidence="7" id="KW-0963">Cytoplasm</keyword>
<evidence type="ECO:0000256" key="1">
    <source>
        <dbReference type="ARBA" id="ARBA00004926"/>
    </source>
</evidence>
<dbReference type="GO" id="GO:0006094">
    <property type="term" value="P:gluconeogenesis"/>
    <property type="evidence" value="ECO:0007669"/>
    <property type="project" value="UniProtKB-UniRule"/>
</dbReference>
<evidence type="ECO:0000313" key="10">
    <source>
        <dbReference type="Proteomes" id="UP000218890"/>
    </source>
</evidence>
<dbReference type="SUPFAM" id="SSF53697">
    <property type="entry name" value="SIS domain"/>
    <property type="match status" value="1"/>
</dbReference>
<dbReference type="Proteomes" id="UP000218890">
    <property type="component" value="Chromosome"/>
</dbReference>
<comment type="subcellular location">
    <subcellularLocation>
        <location evidence="7">Cytoplasm</location>
    </subcellularLocation>
</comment>
<dbReference type="InterPro" id="IPR023096">
    <property type="entry name" value="G6P_Isomerase_C"/>
</dbReference>
<feature type="active site" evidence="7">
    <location>
        <position position="497"/>
    </location>
</feature>
<dbReference type="AlphaFoldDB" id="A0A110B4M4"/>